<keyword evidence="1" id="KW-0479">Metal-binding</keyword>
<dbReference type="SUPFAM" id="SSF54593">
    <property type="entry name" value="Glyoxalase/Bleomycin resistance protein/Dihydroxybiphenyl dioxygenase"/>
    <property type="match status" value="1"/>
</dbReference>
<evidence type="ECO:0000256" key="1">
    <source>
        <dbReference type="ARBA" id="ARBA00022723"/>
    </source>
</evidence>
<evidence type="ECO:0000259" key="2">
    <source>
        <dbReference type="PROSITE" id="PS51819"/>
    </source>
</evidence>
<comment type="caution">
    <text evidence="3">The sequence shown here is derived from an EMBL/GenBank/DDBJ whole genome shotgun (WGS) entry which is preliminary data.</text>
</comment>
<dbReference type="PROSITE" id="PS51819">
    <property type="entry name" value="VOC"/>
    <property type="match status" value="1"/>
</dbReference>
<dbReference type="Gene3D" id="3.10.180.10">
    <property type="entry name" value="2,3-Dihydroxybiphenyl 1,2-Dioxygenase, domain 1"/>
    <property type="match status" value="1"/>
</dbReference>
<name>A0ABX2T3S8_9PROT</name>
<dbReference type="InterPro" id="IPR004360">
    <property type="entry name" value="Glyas_Fos-R_dOase_dom"/>
</dbReference>
<evidence type="ECO:0000313" key="3">
    <source>
        <dbReference type="EMBL" id="NYZ18977.1"/>
    </source>
</evidence>
<dbReference type="EMBL" id="JABFDB010000001">
    <property type="protein sequence ID" value="NYZ18977.1"/>
    <property type="molecule type" value="Genomic_DNA"/>
</dbReference>
<accession>A0ABX2T3S8</accession>
<proteinExistence type="predicted"/>
<dbReference type="PANTHER" id="PTHR43048:SF3">
    <property type="entry name" value="METHYLMALONYL-COA EPIMERASE, MITOCHONDRIAL"/>
    <property type="match status" value="1"/>
</dbReference>
<keyword evidence="4" id="KW-1185">Reference proteome</keyword>
<organism evidence="3 4">
    <name type="scientific">Azospirillum oleiclasticum</name>
    <dbReference type="NCBI Taxonomy" id="2735135"/>
    <lineage>
        <taxon>Bacteria</taxon>
        <taxon>Pseudomonadati</taxon>
        <taxon>Pseudomonadota</taxon>
        <taxon>Alphaproteobacteria</taxon>
        <taxon>Rhodospirillales</taxon>
        <taxon>Azospirillaceae</taxon>
        <taxon>Azospirillum</taxon>
    </lineage>
</organism>
<dbReference type="Proteomes" id="UP000584642">
    <property type="component" value="Unassembled WGS sequence"/>
</dbReference>
<gene>
    <name evidence="3" type="ORF">HND93_04575</name>
</gene>
<dbReference type="Pfam" id="PF00903">
    <property type="entry name" value="Glyoxalase"/>
    <property type="match status" value="1"/>
</dbReference>
<dbReference type="InterPro" id="IPR051785">
    <property type="entry name" value="MMCE/EMCE_epimerase"/>
</dbReference>
<feature type="domain" description="VOC" evidence="2">
    <location>
        <begin position="10"/>
        <end position="147"/>
    </location>
</feature>
<dbReference type="RefSeq" id="WP_180280667.1">
    <property type="nucleotide sequence ID" value="NZ_JABFDB010000001.1"/>
</dbReference>
<reference evidence="3 4" key="1">
    <citation type="submission" date="2020-05" db="EMBL/GenBank/DDBJ databases">
        <title>Azospirillum oleiclasticum sp. nov, a nitrogen-fixing and heavy crude oil-emulsifying bacterium isolated from the crude oil of Yumen Oilfield.</title>
        <authorList>
            <person name="Wu D."/>
            <person name="Cai M."/>
            <person name="Zhang X."/>
        </authorList>
    </citation>
    <scope>NUCLEOTIDE SEQUENCE [LARGE SCALE GENOMIC DNA]</scope>
    <source>
        <strain evidence="3 4">ROY-1-1-2</strain>
    </source>
</reference>
<dbReference type="PANTHER" id="PTHR43048">
    <property type="entry name" value="METHYLMALONYL-COA EPIMERASE"/>
    <property type="match status" value="1"/>
</dbReference>
<evidence type="ECO:0000313" key="4">
    <source>
        <dbReference type="Proteomes" id="UP000584642"/>
    </source>
</evidence>
<sequence>MTTVADLIRAPHHTAVCVEDFEAARDFYTGMLGYRLEGEMDQRKEPALGTVVGLPGACIRWAMLALGPHRIELFKYHAPAGEHRPRRQCDGGYTHIAFEVTDVDAAYARLTGAGYRTTAPPQVLRGGRTKVIYVLAPENCVTELLEFPPGPYED</sequence>
<dbReference type="InterPro" id="IPR037523">
    <property type="entry name" value="VOC_core"/>
</dbReference>
<protein>
    <submittedName>
        <fullName evidence="3">Glyoxalase/bleomycin resistance/dioxygenase family protein</fullName>
    </submittedName>
</protein>
<dbReference type="InterPro" id="IPR029068">
    <property type="entry name" value="Glyas_Bleomycin-R_OHBP_Dase"/>
</dbReference>